<dbReference type="PANTHER" id="PTHR23506">
    <property type="entry name" value="GH10249P"/>
    <property type="match status" value="1"/>
</dbReference>
<dbReference type="PANTHER" id="PTHR23506:SF26">
    <property type="entry name" value="MFS-TYPE TRANSPORTER SLC18B1"/>
    <property type="match status" value="1"/>
</dbReference>
<dbReference type="Proteomes" id="UP000694867">
    <property type="component" value="Unplaced"/>
</dbReference>
<keyword evidence="3 6" id="KW-0812">Transmembrane</keyword>
<feature type="domain" description="Major facilitator superfamily (MFS) profile" evidence="7">
    <location>
        <begin position="1"/>
        <end position="419"/>
    </location>
</feature>
<feature type="transmembrane region" description="Helical" evidence="6">
    <location>
        <begin position="58"/>
        <end position="78"/>
    </location>
</feature>
<evidence type="ECO:0000256" key="6">
    <source>
        <dbReference type="SAM" id="Phobius"/>
    </source>
</evidence>
<dbReference type="InterPro" id="IPR050930">
    <property type="entry name" value="MFS_Vesicular_Transporter"/>
</dbReference>
<comment type="subcellular location">
    <subcellularLocation>
        <location evidence="1">Membrane</location>
        <topology evidence="1">Multi-pass membrane protein</topology>
    </subcellularLocation>
</comment>
<dbReference type="KEGG" id="goe:100897184"/>
<evidence type="ECO:0000256" key="5">
    <source>
        <dbReference type="ARBA" id="ARBA00023136"/>
    </source>
</evidence>
<dbReference type="RefSeq" id="XP_003739314.1">
    <property type="nucleotide sequence ID" value="XM_003739266.3"/>
</dbReference>
<gene>
    <name evidence="9" type="primary">LOC100897184</name>
</gene>
<dbReference type="SUPFAM" id="SSF103473">
    <property type="entry name" value="MFS general substrate transporter"/>
    <property type="match status" value="1"/>
</dbReference>
<accession>A0AAJ6QPD7</accession>
<feature type="transmembrane region" description="Helical" evidence="6">
    <location>
        <begin position="90"/>
        <end position="111"/>
    </location>
</feature>
<evidence type="ECO:0000256" key="1">
    <source>
        <dbReference type="ARBA" id="ARBA00004141"/>
    </source>
</evidence>
<keyword evidence="5 6" id="KW-0472">Membrane</keyword>
<dbReference type="AlphaFoldDB" id="A0AAJ6QPD7"/>
<dbReference type="PROSITE" id="PS51257">
    <property type="entry name" value="PROKAR_LIPOPROTEIN"/>
    <property type="match status" value="1"/>
</dbReference>
<dbReference type="GO" id="GO:0022857">
    <property type="term" value="F:transmembrane transporter activity"/>
    <property type="evidence" value="ECO:0007669"/>
    <property type="project" value="InterPro"/>
</dbReference>
<keyword evidence="2" id="KW-0813">Transport</keyword>
<sequence length="435" mass="47332">MKTKETFEIVAPERRFSKREFTIMFFLSVACLTEGSCFSHIAPFYAEESGKRDNDKTQFGIVFGIHPAVGFFMAPIVGQLLVKTVKAKKMLVLGMFLDGILTIVTGFLTSVPNGTPFFAAGLILRSVQSVGFSMAVTTYYAIIGAELGPWAHICLPIIETIYGASVVAGPAIGGFLYEHGGFRLPFFVLGSITTITAVFVMATFPTIDKGSEETKYSWAAVFDIRIILNVLMVMSTFIIVGFNDATLAINLQQFELSPTYTGLCFVVCGGLYSISSIFWGIMSKRVGDPRYFVVAGAALSCIAMAFVGPLPVLDMRPTLPLVLVMQAFMGTGYGPSFVCSFMHSLGVVTNERGLPDNLGTYAMLSGIFMPACFMGNAIGPMLGGFLVENYGYRNATVVVFSIVLVMLLMEVWSVLHDNCSLGWKKRTEQKPSPLC</sequence>
<evidence type="ECO:0000256" key="4">
    <source>
        <dbReference type="ARBA" id="ARBA00022989"/>
    </source>
</evidence>
<feature type="transmembrane region" description="Helical" evidence="6">
    <location>
        <begin position="332"/>
        <end position="349"/>
    </location>
</feature>
<evidence type="ECO:0000313" key="8">
    <source>
        <dbReference type="Proteomes" id="UP000694867"/>
    </source>
</evidence>
<evidence type="ECO:0000313" key="9">
    <source>
        <dbReference type="RefSeq" id="XP_003739314.1"/>
    </source>
</evidence>
<feature type="transmembrane region" description="Helical" evidence="6">
    <location>
        <begin position="153"/>
        <end position="176"/>
    </location>
</feature>
<dbReference type="InterPro" id="IPR020846">
    <property type="entry name" value="MFS_dom"/>
</dbReference>
<organism evidence="8 9">
    <name type="scientific">Galendromus occidentalis</name>
    <name type="common">western predatory mite</name>
    <dbReference type="NCBI Taxonomy" id="34638"/>
    <lineage>
        <taxon>Eukaryota</taxon>
        <taxon>Metazoa</taxon>
        <taxon>Ecdysozoa</taxon>
        <taxon>Arthropoda</taxon>
        <taxon>Chelicerata</taxon>
        <taxon>Arachnida</taxon>
        <taxon>Acari</taxon>
        <taxon>Parasitiformes</taxon>
        <taxon>Mesostigmata</taxon>
        <taxon>Gamasina</taxon>
        <taxon>Phytoseioidea</taxon>
        <taxon>Phytoseiidae</taxon>
        <taxon>Typhlodrominae</taxon>
        <taxon>Galendromus</taxon>
    </lineage>
</organism>
<feature type="transmembrane region" description="Helical" evidence="6">
    <location>
        <begin position="117"/>
        <end position="141"/>
    </location>
</feature>
<feature type="transmembrane region" description="Helical" evidence="6">
    <location>
        <begin position="395"/>
        <end position="415"/>
    </location>
</feature>
<evidence type="ECO:0000259" key="7">
    <source>
        <dbReference type="PROSITE" id="PS50850"/>
    </source>
</evidence>
<protein>
    <submittedName>
        <fullName evidence="9">MFS-type transporter SLC18B1</fullName>
    </submittedName>
</protein>
<dbReference type="Pfam" id="PF07690">
    <property type="entry name" value="MFS_1"/>
    <property type="match status" value="1"/>
</dbReference>
<dbReference type="Gene3D" id="1.20.1250.20">
    <property type="entry name" value="MFS general substrate transporter like domains"/>
    <property type="match status" value="2"/>
</dbReference>
<feature type="transmembrane region" description="Helical" evidence="6">
    <location>
        <begin position="216"/>
        <end position="240"/>
    </location>
</feature>
<name>A0AAJ6QPD7_9ACAR</name>
<feature type="transmembrane region" description="Helical" evidence="6">
    <location>
        <begin position="182"/>
        <end position="204"/>
    </location>
</feature>
<dbReference type="InterPro" id="IPR011701">
    <property type="entry name" value="MFS"/>
</dbReference>
<feature type="transmembrane region" description="Helical" evidence="6">
    <location>
        <begin position="291"/>
        <end position="312"/>
    </location>
</feature>
<evidence type="ECO:0000256" key="3">
    <source>
        <dbReference type="ARBA" id="ARBA00022692"/>
    </source>
</evidence>
<dbReference type="InterPro" id="IPR036259">
    <property type="entry name" value="MFS_trans_sf"/>
</dbReference>
<proteinExistence type="predicted"/>
<feature type="transmembrane region" description="Helical" evidence="6">
    <location>
        <begin position="260"/>
        <end position="279"/>
    </location>
</feature>
<evidence type="ECO:0000256" key="2">
    <source>
        <dbReference type="ARBA" id="ARBA00022448"/>
    </source>
</evidence>
<keyword evidence="4 6" id="KW-1133">Transmembrane helix</keyword>
<dbReference type="GeneID" id="100897184"/>
<feature type="transmembrane region" description="Helical" evidence="6">
    <location>
        <begin position="21"/>
        <end position="46"/>
    </location>
</feature>
<dbReference type="PROSITE" id="PS50850">
    <property type="entry name" value="MFS"/>
    <property type="match status" value="1"/>
</dbReference>
<reference evidence="9" key="1">
    <citation type="submission" date="2025-08" db="UniProtKB">
        <authorList>
            <consortium name="RefSeq"/>
        </authorList>
    </citation>
    <scope>IDENTIFICATION</scope>
</reference>
<feature type="transmembrane region" description="Helical" evidence="6">
    <location>
        <begin position="361"/>
        <end position="383"/>
    </location>
</feature>
<keyword evidence="8" id="KW-1185">Reference proteome</keyword>
<dbReference type="GO" id="GO:0016020">
    <property type="term" value="C:membrane"/>
    <property type="evidence" value="ECO:0007669"/>
    <property type="project" value="UniProtKB-SubCell"/>
</dbReference>